<dbReference type="RefSeq" id="WP_137813590.1">
    <property type="nucleotide sequence ID" value="NZ_BJFL01000007.1"/>
</dbReference>
<evidence type="ECO:0000313" key="10">
    <source>
        <dbReference type="EMBL" id="GDY30313.1"/>
    </source>
</evidence>
<dbReference type="InterPro" id="IPR055173">
    <property type="entry name" value="NrdR-like_N"/>
</dbReference>
<keyword evidence="7" id="KW-0862">Zinc</keyword>
<dbReference type="PANTHER" id="PTHR30455">
    <property type="entry name" value="TRANSCRIPTIONAL REPRESSOR NRDR"/>
    <property type="match status" value="1"/>
</dbReference>
<evidence type="ECO:0000256" key="2">
    <source>
        <dbReference type="ARBA" id="ARBA00022741"/>
    </source>
</evidence>
<dbReference type="Pfam" id="PF22811">
    <property type="entry name" value="Zn_ribbon_NrdR"/>
    <property type="match status" value="1"/>
</dbReference>
<keyword evidence="4 7" id="KW-0805">Transcription regulation</keyword>
<dbReference type="GO" id="GO:0045892">
    <property type="term" value="P:negative regulation of DNA-templated transcription"/>
    <property type="evidence" value="ECO:0007669"/>
    <property type="project" value="UniProtKB-UniRule"/>
</dbReference>
<dbReference type="AlphaFoldDB" id="A0A4D4J8W8"/>
<evidence type="ECO:0000256" key="4">
    <source>
        <dbReference type="ARBA" id="ARBA00023015"/>
    </source>
</evidence>
<keyword evidence="7" id="KW-0479">Metal-binding</keyword>
<evidence type="ECO:0000256" key="7">
    <source>
        <dbReference type="HAMAP-Rule" id="MF_00440"/>
    </source>
</evidence>
<dbReference type="NCBIfam" id="TIGR00244">
    <property type="entry name" value="transcriptional regulator NrdR"/>
    <property type="match status" value="1"/>
</dbReference>
<dbReference type="EMBL" id="BJFL01000007">
    <property type="protein sequence ID" value="GDY30313.1"/>
    <property type="molecule type" value="Genomic_DNA"/>
</dbReference>
<reference evidence="11" key="1">
    <citation type="submission" date="2019-04" db="EMBL/GenBank/DDBJ databases">
        <title>Draft genome sequence of Pseudonocardiaceae bacterium SL3-2-4.</title>
        <authorList>
            <person name="Ningsih F."/>
            <person name="Yokota A."/>
            <person name="Sakai Y."/>
            <person name="Nanatani K."/>
            <person name="Yabe S."/>
            <person name="Oetari A."/>
            <person name="Sjamsuridzal W."/>
        </authorList>
    </citation>
    <scope>NUCLEOTIDE SEQUENCE [LARGE SCALE GENOMIC DNA]</scope>
    <source>
        <strain evidence="11">SL3-2-4</strain>
    </source>
</reference>
<keyword evidence="3 7" id="KW-0067">ATP-binding</keyword>
<evidence type="ECO:0000256" key="6">
    <source>
        <dbReference type="ARBA" id="ARBA00023163"/>
    </source>
</evidence>
<dbReference type="HAMAP" id="MF_00440">
    <property type="entry name" value="NrdR"/>
    <property type="match status" value="1"/>
</dbReference>
<comment type="similarity">
    <text evidence="7">Belongs to the NrdR family.</text>
</comment>
<accession>A0A4D4J8W8</accession>
<evidence type="ECO:0000256" key="5">
    <source>
        <dbReference type="ARBA" id="ARBA00023125"/>
    </source>
</evidence>
<evidence type="ECO:0000259" key="9">
    <source>
        <dbReference type="PROSITE" id="PS51161"/>
    </source>
</evidence>
<evidence type="ECO:0000313" key="11">
    <source>
        <dbReference type="Proteomes" id="UP000298860"/>
    </source>
</evidence>
<dbReference type="OrthoDB" id="9807461at2"/>
<feature type="region of interest" description="Disordered" evidence="8">
    <location>
        <begin position="148"/>
        <end position="190"/>
    </location>
</feature>
<dbReference type="PROSITE" id="PS51161">
    <property type="entry name" value="ATP_CONE"/>
    <property type="match status" value="1"/>
</dbReference>
<dbReference type="InterPro" id="IPR005144">
    <property type="entry name" value="ATP-cone_dom"/>
</dbReference>
<dbReference type="GO" id="GO:0005524">
    <property type="term" value="F:ATP binding"/>
    <property type="evidence" value="ECO:0007669"/>
    <property type="project" value="UniProtKB-UniRule"/>
</dbReference>
<gene>
    <name evidence="7 10" type="primary">nrdR</name>
    <name evidence="10" type="ORF">GTS_19460</name>
</gene>
<protein>
    <recommendedName>
        <fullName evidence="7">Transcriptional repressor NrdR</fullName>
    </recommendedName>
</protein>
<evidence type="ECO:0000256" key="8">
    <source>
        <dbReference type="SAM" id="MobiDB-lite"/>
    </source>
</evidence>
<dbReference type="Proteomes" id="UP000298860">
    <property type="component" value="Unassembled WGS sequence"/>
</dbReference>
<dbReference type="GO" id="GO:0003677">
    <property type="term" value="F:DNA binding"/>
    <property type="evidence" value="ECO:0007669"/>
    <property type="project" value="UniProtKB-KW"/>
</dbReference>
<keyword evidence="11" id="KW-1185">Reference proteome</keyword>
<dbReference type="Pfam" id="PF03477">
    <property type="entry name" value="ATP-cone"/>
    <property type="match status" value="1"/>
</dbReference>
<comment type="caution">
    <text evidence="10">The sequence shown here is derived from an EMBL/GenBank/DDBJ whole genome shotgun (WGS) entry which is preliminary data.</text>
</comment>
<keyword evidence="1 7" id="KW-0678">Repressor</keyword>
<feature type="compositionally biased region" description="Basic and acidic residues" evidence="8">
    <location>
        <begin position="148"/>
        <end position="181"/>
    </location>
</feature>
<keyword evidence="2 7" id="KW-0547">Nucleotide-binding</keyword>
<comment type="cofactor">
    <cofactor evidence="7">
        <name>Zn(2+)</name>
        <dbReference type="ChEBI" id="CHEBI:29105"/>
    </cofactor>
    <text evidence="7">Binds 1 zinc ion.</text>
</comment>
<name>A0A4D4J8W8_9PSEU</name>
<keyword evidence="7" id="KW-0863">Zinc-finger</keyword>
<sequence>MRCPFCRHPESRVVDSREVEEGQAIRRRRSCSQCSRRFTTVEEPVLAVVKRSGVTEPFSREKVVRGVRRACQGRPVDEDALQQLAHRVEEQIRSAGCAEIPSHEVGLAILGPLRDLDEVAYLRFASVYRSFSSVEDFEKEIAGLRAARRGDGAEVDGVERADKPAKADRPAKAEKAEKAGPAREPAVSEG</sequence>
<feature type="domain" description="ATP-cone" evidence="9">
    <location>
        <begin position="46"/>
        <end position="136"/>
    </location>
</feature>
<comment type="function">
    <text evidence="7">Negatively regulates transcription of bacterial ribonucleotide reductase nrd genes and operons by binding to NrdR-boxes.</text>
</comment>
<proteinExistence type="inferred from homology"/>
<organism evidence="10 11">
    <name type="scientific">Gandjariella thermophila</name>
    <dbReference type="NCBI Taxonomy" id="1931992"/>
    <lineage>
        <taxon>Bacteria</taxon>
        <taxon>Bacillati</taxon>
        <taxon>Actinomycetota</taxon>
        <taxon>Actinomycetes</taxon>
        <taxon>Pseudonocardiales</taxon>
        <taxon>Pseudonocardiaceae</taxon>
        <taxon>Gandjariella</taxon>
    </lineage>
</organism>
<feature type="zinc finger region" evidence="7">
    <location>
        <begin position="3"/>
        <end position="34"/>
    </location>
</feature>
<evidence type="ECO:0000256" key="3">
    <source>
        <dbReference type="ARBA" id="ARBA00022840"/>
    </source>
</evidence>
<dbReference type="InterPro" id="IPR003796">
    <property type="entry name" value="RNR_NrdR-like"/>
</dbReference>
<keyword evidence="6 7" id="KW-0804">Transcription</keyword>
<keyword evidence="5 7" id="KW-0238">DNA-binding</keyword>
<evidence type="ECO:0000256" key="1">
    <source>
        <dbReference type="ARBA" id="ARBA00022491"/>
    </source>
</evidence>
<dbReference type="GO" id="GO:0008270">
    <property type="term" value="F:zinc ion binding"/>
    <property type="evidence" value="ECO:0007669"/>
    <property type="project" value="UniProtKB-UniRule"/>
</dbReference>
<dbReference type="PANTHER" id="PTHR30455:SF2">
    <property type="entry name" value="TRANSCRIPTIONAL REPRESSOR NRDR"/>
    <property type="match status" value="1"/>
</dbReference>